<accession>A0AA86S4A5</accession>
<organism evidence="1 2">
    <name type="scientific">Sphenostylis stenocarpa</name>
    <dbReference type="NCBI Taxonomy" id="92480"/>
    <lineage>
        <taxon>Eukaryota</taxon>
        <taxon>Viridiplantae</taxon>
        <taxon>Streptophyta</taxon>
        <taxon>Embryophyta</taxon>
        <taxon>Tracheophyta</taxon>
        <taxon>Spermatophyta</taxon>
        <taxon>Magnoliopsida</taxon>
        <taxon>eudicotyledons</taxon>
        <taxon>Gunneridae</taxon>
        <taxon>Pentapetalae</taxon>
        <taxon>rosids</taxon>
        <taxon>fabids</taxon>
        <taxon>Fabales</taxon>
        <taxon>Fabaceae</taxon>
        <taxon>Papilionoideae</taxon>
        <taxon>50 kb inversion clade</taxon>
        <taxon>NPAAA clade</taxon>
        <taxon>indigoferoid/millettioid clade</taxon>
        <taxon>Phaseoleae</taxon>
        <taxon>Sphenostylis</taxon>
    </lineage>
</organism>
<dbReference type="AlphaFoldDB" id="A0AA86S4A5"/>
<protein>
    <submittedName>
        <fullName evidence="1">Uncharacterized protein</fullName>
    </submittedName>
</protein>
<keyword evidence="2" id="KW-1185">Reference proteome</keyword>
<name>A0AA86S4A5_9FABA</name>
<dbReference type="EMBL" id="OY731400">
    <property type="protein sequence ID" value="CAJ1941244.1"/>
    <property type="molecule type" value="Genomic_DNA"/>
</dbReference>
<evidence type="ECO:0000313" key="1">
    <source>
        <dbReference type="EMBL" id="CAJ1941244.1"/>
    </source>
</evidence>
<gene>
    <name evidence="1" type="ORF">AYBTSS11_LOCUS10161</name>
</gene>
<dbReference type="Proteomes" id="UP001189624">
    <property type="component" value="Chromosome 3"/>
</dbReference>
<reference evidence="1" key="1">
    <citation type="submission" date="2023-10" db="EMBL/GenBank/DDBJ databases">
        <authorList>
            <person name="Domelevo Entfellner J.-B."/>
        </authorList>
    </citation>
    <scope>NUCLEOTIDE SEQUENCE</scope>
</reference>
<dbReference type="Gramene" id="rna-AYBTSS11_LOCUS10161">
    <property type="protein sequence ID" value="CAJ1941244.1"/>
    <property type="gene ID" value="gene-AYBTSS11_LOCUS10161"/>
</dbReference>
<proteinExistence type="predicted"/>
<evidence type="ECO:0000313" key="2">
    <source>
        <dbReference type="Proteomes" id="UP001189624"/>
    </source>
</evidence>
<sequence>MQELLTLQEKSSVAGILETSGIMGWTTMTASYMQLRSIKLLSFNFEKCMDEEVRGMECRSCRPWNRRVVRMGILATSGIKGWTTIAAS</sequence>